<evidence type="ECO:0000256" key="1">
    <source>
        <dbReference type="SAM" id="SignalP"/>
    </source>
</evidence>
<organism evidence="2 3">
    <name type="scientific">Sphingomonas naphthae</name>
    <dbReference type="NCBI Taxonomy" id="1813468"/>
    <lineage>
        <taxon>Bacteria</taxon>
        <taxon>Pseudomonadati</taxon>
        <taxon>Pseudomonadota</taxon>
        <taxon>Alphaproteobacteria</taxon>
        <taxon>Sphingomonadales</taxon>
        <taxon>Sphingomonadaceae</taxon>
        <taxon>Sphingomonas</taxon>
    </lineage>
</organism>
<dbReference type="Proteomes" id="UP001220395">
    <property type="component" value="Chromosome"/>
</dbReference>
<feature type="signal peptide" evidence="1">
    <location>
        <begin position="1"/>
        <end position="20"/>
    </location>
</feature>
<sequence>MSPRAAALLPLMALATACTAPPRTIAVPDPILQTVLADMGARCVAIDFEPPDRLSLRRFMPGMEFSAQGRDLPVAQNYRIEAAATAAMSGGEQPGLRGEAPWPDRIGCGYAMLGTGDQVGRIRQPAIADEIAFVETRDGSGITWYVLDGQSGTWDIIAKASNHAI</sequence>
<protein>
    <submittedName>
        <fullName evidence="2">Uncharacterized protein</fullName>
    </submittedName>
</protein>
<keyword evidence="3" id="KW-1185">Reference proteome</keyword>
<dbReference type="EMBL" id="CP117411">
    <property type="protein sequence ID" value="WCT74062.1"/>
    <property type="molecule type" value="Genomic_DNA"/>
</dbReference>
<gene>
    <name evidence="2" type="ORF">PQ455_02185</name>
</gene>
<keyword evidence="1" id="KW-0732">Signal</keyword>
<accession>A0ABY7TLF9</accession>
<evidence type="ECO:0000313" key="2">
    <source>
        <dbReference type="EMBL" id="WCT74062.1"/>
    </source>
</evidence>
<feature type="chain" id="PRO_5046762291" evidence="1">
    <location>
        <begin position="21"/>
        <end position="165"/>
    </location>
</feature>
<reference evidence="2 3" key="1">
    <citation type="submission" date="2023-02" db="EMBL/GenBank/DDBJ databases">
        <title>Genome sequence of Sphingomonas naphthae.</title>
        <authorList>
            <person name="Kim S."/>
            <person name="Heo J."/>
            <person name="Kwon S.-W."/>
        </authorList>
    </citation>
    <scope>NUCLEOTIDE SEQUENCE [LARGE SCALE GENOMIC DNA]</scope>
    <source>
        <strain evidence="2 3">KACC 18716</strain>
    </source>
</reference>
<evidence type="ECO:0000313" key="3">
    <source>
        <dbReference type="Proteomes" id="UP001220395"/>
    </source>
</evidence>
<dbReference type="PROSITE" id="PS51257">
    <property type="entry name" value="PROKAR_LIPOPROTEIN"/>
    <property type="match status" value="1"/>
</dbReference>
<dbReference type="RefSeq" id="WP_273688795.1">
    <property type="nucleotide sequence ID" value="NZ_CP117411.1"/>
</dbReference>
<name>A0ABY7TLF9_9SPHN</name>
<proteinExistence type="predicted"/>